<keyword evidence="3" id="KW-1185">Reference proteome</keyword>
<dbReference type="PROSITE" id="PS50801">
    <property type="entry name" value="STAS"/>
    <property type="match status" value="1"/>
</dbReference>
<evidence type="ECO:0000313" key="3">
    <source>
        <dbReference type="Proteomes" id="UP000219565"/>
    </source>
</evidence>
<feature type="domain" description="STAS" evidence="1">
    <location>
        <begin position="36"/>
        <end position="133"/>
    </location>
</feature>
<dbReference type="Pfam" id="PF01740">
    <property type="entry name" value="STAS"/>
    <property type="match status" value="1"/>
</dbReference>
<evidence type="ECO:0000259" key="1">
    <source>
        <dbReference type="PROSITE" id="PS50801"/>
    </source>
</evidence>
<reference evidence="2 3" key="1">
    <citation type="submission" date="2017-09" db="EMBL/GenBank/DDBJ databases">
        <authorList>
            <person name="Ehlers B."/>
            <person name="Leendertz F.H."/>
        </authorList>
    </citation>
    <scope>NUCLEOTIDE SEQUENCE [LARGE SCALE GENOMIC DNA]</scope>
    <source>
        <strain evidence="2 3">DSM 45537</strain>
    </source>
</reference>
<dbReference type="AlphaFoldDB" id="A0A285KP64"/>
<name>A0A285KP64_9NOCA</name>
<dbReference type="OrthoDB" id="4571483at2"/>
<dbReference type="InterPro" id="IPR002645">
    <property type="entry name" value="STAS_dom"/>
</dbReference>
<organism evidence="2 3">
    <name type="scientific">Nocardia amikacinitolerans</name>
    <dbReference type="NCBI Taxonomy" id="756689"/>
    <lineage>
        <taxon>Bacteria</taxon>
        <taxon>Bacillati</taxon>
        <taxon>Actinomycetota</taxon>
        <taxon>Actinomycetes</taxon>
        <taxon>Mycobacteriales</taxon>
        <taxon>Nocardiaceae</taxon>
        <taxon>Nocardia</taxon>
    </lineage>
</organism>
<dbReference type="PANTHER" id="PTHR33495:SF2">
    <property type="entry name" value="ANTI-SIGMA FACTOR ANTAGONIST TM_1081-RELATED"/>
    <property type="match status" value="1"/>
</dbReference>
<sequence length="133" mass="14448">MSTKIVVRSGVGRIHRYVYDKRRPGGRSVAMRGSCVVMAVDGELDLAGLPELCAALDSIPEHGCRAVIVDFRTTRFVGIRAAIALGEFKTKLAERGVDLRLVSGHAEVDRVLDVVGVRALFCYYASLDDALGR</sequence>
<dbReference type="RefSeq" id="WP_067779294.1">
    <property type="nucleotide sequence ID" value="NZ_JAMTCV010000002.1"/>
</dbReference>
<dbReference type="InterPro" id="IPR036513">
    <property type="entry name" value="STAS_dom_sf"/>
</dbReference>
<dbReference type="CDD" id="cd07043">
    <property type="entry name" value="STAS_anti-anti-sigma_factors"/>
    <property type="match status" value="1"/>
</dbReference>
<dbReference type="PANTHER" id="PTHR33495">
    <property type="entry name" value="ANTI-SIGMA FACTOR ANTAGONIST TM_1081-RELATED-RELATED"/>
    <property type="match status" value="1"/>
</dbReference>
<protein>
    <submittedName>
        <fullName evidence="2">Anti-anti-sigma factor</fullName>
    </submittedName>
</protein>
<proteinExistence type="predicted"/>
<accession>A0A285KP64</accession>
<dbReference type="Gene3D" id="3.30.750.24">
    <property type="entry name" value="STAS domain"/>
    <property type="match status" value="1"/>
</dbReference>
<dbReference type="Proteomes" id="UP000219565">
    <property type="component" value="Unassembled WGS sequence"/>
</dbReference>
<dbReference type="GO" id="GO:0043856">
    <property type="term" value="F:anti-sigma factor antagonist activity"/>
    <property type="evidence" value="ECO:0007669"/>
    <property type="project" value="TreeGrafter"/>
</dbReference>
<dbReference type="SUPFAM" id="SSF52091">
    <property type="entry name" value="SpoIIaa-like"/>
    <property type="match status" value="1"/>
</dbReference>
<dbReference type="EMBL" id="OBEG01000001">
    <property type="protein sequence ID" value="SNY74432.1"/>
    <property type="molecule type" value="Genomic_DNA"/>
</dbReference>
<gene>
    <name evidence="2" type="ORF">SAMN04244553_0248</name>
</gene>
<evidence type="ECO:0000313" key="2">
    <source>
        <dbReference type="EMBL" id="SNY74432.1"/>
    </source>
</evidence>
<dbReference type="STRING" id="1379680.GCA_001612615_00774"/>